<keyword evidence="2" id="KW-1185">Reference proteome</keyword>
<sequence length="151" mass="17223">MASRKVIRRLGALLHPSRGFCHKQELGDQLHPRSSSQLLAALEPHVTSSGKELFQGLMDVFCLEKEAWKQKEEVVYSVAVHCLLREAHQYSTARCAEASSALSCHIQHFFAARARRSKYFSVLERRRSLTLKKTRLPGRAEEFRCGVDRPC</sequence>
<evidence type="ECO:0000313" key="1">
    <source>
        <dbReference type="EMBL" id="KAI5084089.1"/>
    </source>
</evidence>
<proteinExistence type="predicted"/>
<name>A0A9D4VCZ6_ADICA</name>
<evidence type="ECO:0000313" key="2">
    <source>
        <dbReference type="Proteomes" id="UP000886520"/>
    </source>
</evidence>
<comment type="caution">
    <text evidence="1">The sequence shown here is derived from an EMBL/GenBank/DDBJ whole genome shotgun (WGS) entry which is preliminary data.</text>
</comment>
<organism evidence="1 2">
    <name type="scientific">Adiantum capillus-veneris</name>
    <name type="common">Maidenhair fern</name>
    <dbReference type="NCBI Taxonomy" id="13818"/>
    <lineage>
        <taxon>Eukaryota</taxon>
        <taxon>Viridiplantae</taxon>
        <taxon>Streptophyta</taxon>
        <taxon>Embryophyta</taxon>
        <taxon>Tracheophyta</taxon>
        <taxon>Polypodiopsida</taxon>
        <taxon>Polypodiidae</taxon>
        <taxon>Polypodiales</taxon>
        <taxon>Pteridineae</taxon>
        <taxon>Pteridaceae</taxon>
        <taxon>Vittarioideae</taxon>
        <taxon>Adiantum</taxon>
    </lineage>
</organism>
<dbReference type="Proteomes" id="UP000886520">
    <property type="component" value="Chromosome 1"/>
</dbReference>
<reference evidence="1" key="1">
    <citation type="submission" date="2021-01" db="EMBL/GenBank/DDBJ databases">
        <title>Adiantum capillus-veneris genome.</title>
        <authorList>
            <person name="Fang Y."/>
            <person name="Liao Q."/>
        </authorList>
    </citation>
    <scope>NUCLEOTIDE SEQUENCE</scope>
    <source>
        <strain evidence="1">H3</strain>
        <tissue evidence="1">Leaf</tissue>
    </source>
</reference>
<dbReference type="OrthoDB" id="1994204at2759"/>
<protein>
    <submittedName>
        <fullName evidence="1">Uncharacterized protein</fullName>
    </submittedName>
</protein>
<dbReference type="AlphaFoldDB" id="A0A9D4VCZ6"/>
<dbReference type="EMBL" id="JABFUD020000001">
    <property type="protein sequence ID" value="KAI5084089.1"/>
    <property type="molecule type" value="Genomic_DNA"/>
</dbReference>
<accession>A0A9D4VCZ6</accession>
<gene>
    <name evidence="1" type="ORF">GOP47_0000258</name>
</gene>